<dbReference type="Pfam" id="PF26620">
    <property type="entry name" value="DUF8197"/>
    <property type="match status" value="1"/>
</dbReference>
<dbReference type="AlphaFoldDB" id="B3PEY4"/>
<protein>
    <submittedName>
        <fullName evidence="1">Uncharacterized protein</fullName>
    </submittedName>
</protein>
<proteinExistence type="predicted"/>
<reference evidence="1 2" key="1">
    <citation type="journal article" date="2008" name="J. Bacteriol.">
        <title>Insights into plant cell wall degradation from the genome sequence of the soil bacterium Cellvibrio japonicus.</title>
        <authorList>
            <person name="Deboy R.T."/>
            <person name="Mongodin E.F."/>
            <person name="Fouts D.E."/>
            <person name="Tailford L.E."/>
            <person name="Khouri H."/>
            <person name="Emerson J.B."/>
            <person name="Mohamoud Y."/>
            <person name="Watkins K."/>
            <person name="Henrissat B."/>
            <person name="Gilbert H.J."/>
            <person name="Nelson K.E."/>
        </authorList>
    </citation>
    <scope>NUCLEOTIDE SEQUENCE [LARGE SCALE GENOMIC DNA]</scope>
    <source>
        <strain evidence="1 2">Ueda107</strain>
    </source>
</reference>
<evidence type="ECO:0000313" key="1">
    <source>
        <dbReference type="EMBL" id="ACE83905.1"/>
    </source>
</evidence>
<accession>B3PEY4</accession>
<name>B3PEY4_CELJU</name>
<sequence length="62" mass="7773">MSEFIADIVVAKSKTQKLRRNMECRRRVEKMLEEKRLRRELREYDFEYASELDAEIRRRRTH</sequence>
<gene>
    <name evidence="1" type="ordered locus">CJA_1710</name>
</gene>
<dbReference type="InterPro" id="IPR058510">
    <property type="entry name" value="DUF8197"/>
</dbReference>
<dbReference type="STRING" id="498211.CJA_1710"/>
<dbReference type="InterPro" id="IPR058059">
    <property type="entry name" value="PA3496-like"/>
</dbReference>
<dbReference type="KEGG" id="cja:CJA_1710"/>
<evidence type="ECO:0000313" key="2">
    <source>
        <dbReference type="Proteomes" id="UP000001036"/>
    </source>
</evidence>
<keyword evidence="2" id="KW-1185">Reference proteome</keyword>
<dbReference type="HOGENOM" id="CLU_2895772_0_0_6"/>
<dbReference type="eggNOG" id="ENOG5031UYJ">
    <property type="taxonomic scope" value="Bacteria"/>
</dbReference>
<dbReference type="Proteomes" id="UP000001036">
    <property type="component" value="Chromosome"/>
</dbReference>
<dbReference type="EMBL" id="CP000934">
    <property type="protein sequence ID" value="ACE83905.1"/>
    <property type="molecule type" value="Genomic_DNA"/>
</dbReference>
<dbReference type="NCBIfam" id="NF046101">
    <property type="entry name" value="PA3496_fam"/>
    <property type="match status" value="1"/>
</dbReference>
<organism evidence="1 2">
    <name type="scientific">Cellvibrio japonicus (strain Ueda107)</name>
    <name type="common">Pseudomonas fluorescens subsp. cellulosa</name>
    <dbReference type="NCBI Taxonomy" id="498211"/>
    <lineage>
        <taxon>Bacteria</taxon>
        <taxon>Pseudomonadati</taxon>
        <taxon>Pseudomonadota</taxon>
        <taxon>Gammaproteobacteria</taxon>
        <taxon>Cellvibrionales</taxon>
        <taxon>Cellvibrionaceae</taxon>
        <taxon>Cellvibrio</taxon>
    </lineage>
</organism>